<reference evidence="12" key="1">
    <citation type="submission" date="2022-07" db="EMBL/GenBank/DDBJ databases">
        <authorList>
            <person name="Trinca V."/>
            <person name="Uliana J.V.C."/>
            <person name="Torres T.T."/>
            <person name="Ward R.J."/>
            <person name="Monesi N."/>
        </authorList>
    </citation>
    <scope>NUCLEOTIDE SEQUENCE</scope>
    <source>
        <strain evidence="12">HSMRA1968</strain>
        <tissue evidence="12">Whole embryos</tissue>
    </source>
</reference>
<evidence type="ECO:0000256" key="10">
    <source>
        <dbReference type="SAM" id="Phobius"/>
    </source>
</evidence>
<dbReference type="GO" id="GO:0030659">
    <property type="term" value="C:cytoplasmic vesicle membrane"/>
    <property type="evidence" value="ECO:0007669"/>
    <property type="project" value="TreeGrafter"/>
</dbReference>
<dbReference type="FunFam" id="3.40.50.300:FF:001581">
    <property type="entry name" value="Blast:Protein scarlet"/>
    <property type="match status" value="1"/>
</dbReference>
<keyword evidence="8 10" id="KW-0472">Membrane</keyword>
<dbReference type="GO" id="GO:0005524">
    <property type="term" value="F:ATP binding"/>
    <property type="evidence" value="ECO:0007669"/>
    <property type="project" value="UniProtKB-KW"/>
</dbReference>
<evidence type="ECO:0000256" key="5">
    <source>
        <dbReference type="ARBA" id="ARBA00022741"/>
    </source>
</evidence>
<name>A0A9Q0MYA6_9DIPT</name>
<feature type="region of interest" description="Disordered" evidence="9">
    <location>
        <begin position="1"/>
        <end position="24"/>
    </location>
</feature>
<gene>
    <name evidence="12" type="primary">st</name>
    <name evidence="12" type="ORF">Bhyg_12451</name>
</gene>
<feature type="domain" description="ABC transporter" evidence="11">
    <location>
        <begin position="66"/>
        <end position="316"/>
    </location>
</feature>
<evidence type="ECO:0000256" key="9">
    <source>
        <dbReference type="SAM" id="MobiDB-lite"/>
    </source>
</evidence>
<dbReference type="EMBL" id="WJQU01000003">
    <property type="protein sequence ID" value="KAJ6639704.1"/>
    <property type="molecule type" value="Genomic_DNA"/>
</dbReference>
<evidence type="ECO:0000256" key="8">
    <source>
        <dbReference type="ARBA" id="ARBA00023136"/>
    </source>
</evidence>
<sequence>MSRSSSSESIPDVVAFSSDSSSTDRSNIVIDKGVARKSAKLSGSSDVIQMPLRGYTKWALSEGCTLVWRDVSVYAKSERSNNSSHLKRIINNSSGAIQPGTLMALMGSSGAGKSTLMSALAFRNPAGVAVQGDILLNGRIIGPFMNDISGFVYQDDLFIGSLTVMEHLIFMANLRLDRRVSKIQKYKLIKDLLEKTGLTSCSNRRIGSDDIGMKVLSGGEKKRLAFAAELLINPAILFCDEPTTGLDSYSAQQLVGTLQSLARGGTTIMCTIHQPSSQLFSMFHEVTLLADGRVAFIGTPSQALNFFAGNGYICPETYNPADFLIGALAIAPGSENASQKSVNRLCDQYAVSEFAGRINVLINFEMHIMECEEFYDTNYKIHQLRRPLWPKKIFWLCYRTLLTIARDPTIQTLRIIQKIAIALMAGLCFFGSAELTQRGIQSVQGAVFIMITENTFGPMYSVLAVFPQGFPLFLREKRSGLYNTVAYYIANVVALIPGLIIEPVIFVIIAYFLAGLRESLYAFLITLLASILVINVATACGLLFSSAFNSVPLAMAYLVPFDYILMITSGAFIKLRYKILQIEQPIHFLTNLAFSSVSKYWSWMQYVSWLMYANEAISIVQWESIQNITCFTDIPDDDLPCLRTGEEVLQHYSFEADNLQRNLWCLFILYISFNAFALFFLWKRARRMK</sequence>
<keyword evidence="4 10" id="KW-0812">Transmembrane</keyword>
<dbReference type="PROSITE" id="PS50893">
    <property type="entry name" value="ABC_TRANSPORTER_2"/>
    <property type="match status" value="1"/>
</dbReference>
<evidence type="ECO:0000256" key="7">
    <source>
        <dbReference type="ARBA" id="ARBA00022989"/>
    </source>
</evidence>
<evidence type="ECO:0000313" key="13">
    <source>
        <dbReference type="Proteomes" id="UP001151699"/>
    </source>
</evidence>
<dbReference type="Proteomes" id="UP001151699">
    <property type="component" value="Chromosome X"/>
</dbReference>
<protein>
    <submittedName>
        <fullName evidence="12">Protein scarlet</fullName>
    </submittedName>
</protein>
<evidence type="ECO:0000313" key="12">
    <source>
        <dbReference type="EMBL" id="KAJ6639704.1"/>
    </source>
</evidence>
<keyword evidence="5" id="KW-0547">Nucleotide-binding</keyword>
<feature type="transmembrane region" description="Helical" evidence="10">
    <location>
        <begin position="445"/>
        <end position="466"/>
    </location>
</feature>
<dbReference type="SUPFAM" id="SSF52540">
    <property type="entry name" value="P-loop containing nucleoside triphosphate hydrolases"/>
    <property type="match status" value="1"/>
</dbReference>
<dbReference type="GO" id="GO:0140359">
    <property type="term" value="F:ABC-type transporter activity"/>
    <property type="evidence" value="ECO:0007669"/>
    <property type="project" value="InterPro"/>
</dbReference>
<comment type="subcellular location">
    <subcellularLocation>
        <location evidence="1">Membrane</location>
        <topology evidence="1">Multi-pass membrane protein</topology>
    </subcellularLocation>
</comment>
<keyword evidence="13" id="KW-1185">Reference proteome</keyword>
<dbReference type="Pfam" id="PF01061">
    <property type="entry name" value="ABC2_membrane"/>
    <property type="match status" value="1"/>
</dbReference>
<dbReference type="OrthoDB" id="66620at2759"/>
<accession>A0A9Q0MYA6</accession>
<evidence type="ECO:0000259" key="11">
    <source>
        <dbReference type="PROSITE" id="PS50893"/>
    </source>
</evidence>
<feature type="transmembrane region" description="Helical" evidence="10">
    <location>
        <begin position="520"/>
        <end position="548"/>
    </location>
</feature>
<dbReference type="InterPro" id="IPR050352">
    <property type="entry name" value="ABCG_transporters"/>
</dbReference>
<evidence type="ECO:0000256" key="4">
    <source>
        <dbReference type="ARBA" id="ARBA00022692"/>
    </source>
</evidence>
<organism evidence="12 13">
    <name type="scientific">Pseudolycoriella hygida</name>
    <dbReference type="NCBI Taxonomy" id="35572"/>
    <lineage>
        <taxon>Eukaryota</taxon>
        <taxon>Metazoa</taxon>
        <taxon>Ecdysozoa</taxon>
        <taxon>Arthropoda</taxon>
        <taxon>Hexapoda</taxon>
        <taxon>Insecta</taxon>
        <taxon>Pterygota</taxon>
        <taxon>Neoptera</taxon>
        <taxon>Endopterygota</taxon>
        <taxon>Diptera</taxon>
        <taxon>Nematocera</taxon>
        <taxon>Sciaroidea</taxon>
        <taxon>Sciaridae</taxon>
        <taxon>Pseudolycoriella</taxon>
    </lineage>
</organism>
<dbReference type="GO" id="GO:0005886">
    <property type="term" value="C:plasma membrane"/>
    <property type="evidence" value="ECO:0007669"/>
    <property type="project" value="TreeGrafter"/>
</dbReference>
<dbReference type="AlphaFoldDB" id="A0A9Q0MYA6"/>
<evidence type="ECO:0000256" key="2">
    <source>
        <dbReference type="ARBA" id="ARBA00005814"/>
    </source>
</evidence>
<keyword evidence="6" id="KW-0067">ATP-binding</keyword>
<dbReference type="Pfam" id="PF19055">
    <property type="entry name" value="ABC2_membrane_7"/>
    <property type="match status" value="1"/>
</dbReference>
<comment type="similarity">
    <text evidence="2">Belongs to the ABC transporter superfamily. ABCG family. Eye pigment precursor importer (TC 3.A.1.204) subfamily.</text>
</comment>
<keyword evidence="7 10" id="KW-1133">Transmembrane helix</keyword>
<feature type="transmembrane region" description="Helical" evidence="10">
    <location>
        <begin position="554"/>
        <end position="573"/>
    </location>
</feature>
<dbReference type="Pfam" id="PF00005">
    <property type="entry name" value="ABC_tran"/>
    <property type="match status" value="1"/>
</dbReference>
<dbReference type="InterPro" id="IPR003593">
    <property type="entry name" value="AAA+_ATPase"/>
</dbReference>
<evidence type="ECO:0000256" key="6">
    <source>
        <dbReference type="ARBA" id="ARBA00022840"/>
    </source>
</evidence>
<dbReference type="GO" id="GO:0016887">
    <property type="term" value="F:ATP hydrolysis activity"/>
    <property type="evidence" value="ECO:0007669"/>
    <property type="project" value="InterPro"/>
</dbReference>
<feature type="transmembrane region" description="Helical" evidence="10">
    <location>
        <begin position="661"/>
        <end position="682"/>
    </location>
</feature>
<dbReference type="PROSITE" id="PS00211">
    <property type="entry name" value="ABC_TRANSPORTER_1"/>
    <property type="match status" value="1"/>
</dbReference>
<dbReference type="InterPro" id="IPR043926">
    <property type="entry name" value="ABCG_dom"/>
</dbReference>
<dbReference type="SMART" id="SM00382">
    <property type="entry name" value="AAA"/>
    <property type="match status" value="1"/>
</dbReference>
<keyword evidence="3" id="KW-0813">Transport</keyword>
<evidence type="ECO:0000256" key="3">
    <source>
        <dbReference type="ARBA" id="ARBA00022448"/>
    </source>
</evidence>
<feature type="transmembrane region" description="Helical" evidence="10">
    <location>
        <begin position="486"/>
        <end position="513"/>
    </location>
</feature>
<dbReference type="InterPro" id="IPR003439">
    <property type="entry name" value="ABC_transporter-like_ATP-bd"/>
</dbReference>
<proteinExistence type="inferred from homology"/>
<evidence type="ECO:0000256" key="1">
    <source>
        <dbReference type="ARBA" id="ARBA00004141"/>
    </source>
</evidence>
<dbReference type="PANTHER" id="PTHR48041:SF139">
    <property type="entry name" value="PROTEIN SCARLET"/>
    <property type="match status" value="1"/>
</dbReference>
<dbReference type="PANTHER" id="PTHR48041">
    <property type="entry name" value="ABC TRANSPORTER G FAMILY MEMBER 28"/>
    <property type="match status" value="1"/>
</dbReference>
<dbReference type="InterPro" id="IPR013525">
    <property type="entry name" value="ABC2_TM"/>
</dbReference>
<comment type="caution">
    <text evidence="12">The sequence shown here is derived from an EMBL/GenBank/DDBJ whole genome shotgun (WGS) entry which is preliminary data.</text>
</comment>
<dbReference type="Gene3D" id="3.40.50.300">
    <property type="entry name" value="P-loop containing nucleotide triphosphate hydrolases"/>
    <property type="match status" value="1"/>
</dbReference>
<dbReference type="InterPro" id="IPR017871">
    <property type="entry name" value="ABC_transporter-like_CS"/>
</dbReference>
<dbReference type="InterPro" id="IPR027417">
    <property type="entry name" value="P-loop_NTPase"/>
</dbReference>